<dbReference type="GO" id="GO:0005840">
    <property type="term" value="C:ribosome"/>
    <property type="evidence" value="ECO:0007669"/>
    <property type="project" value="UniProtKB-KW"/>
</dbReference>
<keyword evidence="2 7" id="KW-0699">rRNA-binding</keyword>
<comment type="caution">
    <text evidence="8">The sequence shown here is derived from an EMBL/GenBank/DDBJ whole genome shotgun (WGS) entry which is preliminary data.</text>
</comment>
<name>A0ABW2K593_9BACI</name>
<evidence type="ECO:0000256" key="5">
    <source>
        <dbReference type="ARBA" id="ARBA00023274"/>
    </source>
</evidence>
<dbReference type="Gene3D" id="4.10.830.10">
    <property type="entry name" value="30s Ribosomal Protein S14, Chain N"/>
    <property type="match status" value="1"/>
</dbReference>
<keyword evidence="4 7" id="KW-0689">Ribosomal protein</keyword>
<evidence type="ECO:0000313" key="9">
    <source>
        <dbReference type="Proteomes" id="UP001596494"/>
    </source>
</evidence>
<dbReference type="NCBIfam" id="NF006477">
    <property type="entry name" value="PRK08881.1"/>
    <property type="match status" value="1"/>
</dbReference>
<evidence type="ECO:0000313" key="8">
    <source>
        <dbReference type="EMBL" id="MFC7321295.1"/>
    </source>
</evidence>
<sequence>MAKKSKIAKEIKRQKMVAEYAELRKELKAKGDYEALRKLPRDSSPTRLTGRCEITGRPRGYMRKFNMSRIAFRDYAHKGQIPGVKKSSW</sequence>
<dbReference type="PANTHER" id="PTHR19836:SF19">
    <property type="entry name" value="SMALL RIBOSOMAL SUBUNIT PROTEIN US14M"/>
    <property type="match status" value="1"/>
</dbReference>
<dbReference type="InterPro" id="IPR001209">
    <property type="entry name" value="Ribosomal_uS14"/>
</dbReference>
<proteinExistence type="inferred from homology"/>
<evidence type="ECO:0000256" key="7">
    <source>
        <dbReference type="HAMAP-Rule" id="MF_00537"/>
    </source>
</evidence>
<comment type="similarity">
    <text evidence="1 7">Belongs to the universal ribosomal protein uS14 family.</text>
</comment>
<comment type="function">
    <text evidence="7">Binds 16S rRNA, required for the assembly of 30S particles and may also be responsible for determining the conformation of the 16S rRNA at the A site.</text>
</comment>
<reference evidence="9" key="1">
    <citation type="journal article" date="2019" name="Int. J. Syst. Evol. Microbiol.">
        <title>The Global Catalogue of Microorganisms (GCM) 10K type strain sequencing project: providing services to taxonomists for standard genome sequencing and annotation.</title>
        <authorList>
            <consortium name="The Broad Institute Genomics Platform"/>
            <consortium name="The Broad Institute Genome Sequencing Center for Infectious Disease"/>
            <person name="Wu L."/>
            <person name="Ma J."/>
        </authorList>
    </citation>
    <scope>NUCLEOTIDE SEQUENCE [LARGE SCALE GENOMIC DNA]</scope>
    <source>
        <strain evidence="9">CCUG 73951</strain>
    </source>
</reference>
<keyword evidence="9" id="KW-1185">Reference proteome</keyword>
<dbReference type="InterPro" id="IPR043140">
    <property type="entry name" value="Ribosomal_uS14_sf"/>
</dbReference>
<dbReference type="HAMAP" id="MF_00537">
    <property type="entry name" value="Ribosomal_uS14_1"/>
    <property type="match status" value="1"/>
</dbReference>
<evidence type="ECO:0000256" key="3">
    <source>
        <dbReference type="ARBA" id="ARBA00022884"/>
    </source>
</evidence>
<evidence type="ECO:0000256" key="6">
    <source>
        <dbReference type="ARBA" id="ARBA00035167"/>
    </source>
</evidence>
<gene>
    <name evidence="7 8" type="primary">rpsN</name>
    <name evidence="8" type="ORF">ACFQMN_10415</name>
</gene>
<dbReference type="Proteomes" id="UP001596494">
    <property type="component" value="Unassembled WGS sequence"/>
</dbReference>
<dbReference type="Pfam" id="PF00253">
    <property type="entry name" value="Ribosomal_S14"/>
    <property type="match status" value="1"/>
</dbReference>
<dbReference type="PROSITE" id="PS00527">
    <property type="entry name" value="RIBOSOMAL_S14"/>
    <property type="match status" value="1"/>
</dbReference>
<evidence type="ECO:0000256" key="2">
    <source>
        <dbReference type="ARBA" id="ARBA00022730"/>
    </source>
</evidence>
<evidence type="ECO:0000256" key="4">
    <source>
        <dbReference type="ARBA" id="ARBA00022980"/>
    </source>
</evidence>
<dbReference type="PANTHER" id="PTHR19836">
    <property type="entry name" value="30S RIBOSOMAL PROTEIN S14"/>
    <property type="match status" value="1"/>
</dbReference>
<keyword evidence="3 7" id="KW-0694">RNA-binding</keyword>
<organism evidence="8 9">
    <name type="scientific">Halobacillus campisalis</name>
    <dbReference type="NCBI Taxonomy" id="435909"/>
    <lineage>
        <taxon>Bacteria</taxon>
        <taxon>Bacillati</taxon>
        <taxon>Bacillota</taxon>
        <taxon>Bacilli</taxon>
        <taxon>Bacillales</taxon>
        <taxon>Bacillaceae</taxon>
        <taxon>Halobacillus</taxon>
    </lineage>
</organism>
<keyword evidence="5 7" id="KW-0687">Ribonucleoprotein</keyword>
<evidence type="ECO:0000256" key="1">
    <source>
        <dbReference type="ARBA" id="ARBA00009083"/>
    </source>
</evidence>
<accession>A0ABW2K593</accession>
<dbReference type="InterPro" id="IPR023036">
    <property type="entry name" value="Ribosomal_uS14_bac/plastid"/>
</dbReference>
<comment type="subunit">
    <text evidence="7">Part of the 30S ribosomal subunit. Contacts proteins S3 and S10.</text>
</comment>
<dbReference type="SUPFAM" id="SSF57716">
    <property type="entry name" value="Glucocorticoid receptor-like (DNA-binding domain)"/>
    <property type="match status" value="1"/>
</dbReference>
<dbReference type="RefSeq" id="WP_289216403.1">
    <property type="nucleotide sequence ID" value="NZ_JAPVRC010000006.1"/>
</dbReference>
<protein>
    <recommendedName>
        <fullName evidence="6 7">Small ribosomal subunit protein uS14</fullName>
    </recommendedName>
</protein>
<dbReference type="InterPro" id="IPR018271">
    <property type="entry name" value="Ribosomal_uS14_CS"/>
</dbReference>
<dbReference type="EMBL" id="JBHTBY010000008">
    <property type="protein sequence ID" value="MFC7321295.1"/>
    <property type="molecule type" value="Genomic_DNA"/>
</dbReference>